<dbReference type="STRING" id="1121390.SAMN02746041_02405"/>
<protein>
    <submittedName>
        <fullName evidence="3">Acyl-CoA thioester hydrolase</fullName>
    </submittedName>
</protein>
<dbReference type="Proteomes" id="UP000192783">
    <property type="component" value="Unassembled WGS sequence"/>
</dbReference>
<dbReference type="InterPro" id="IPR029069">
    <property type="entry name" value="HotDog_dom_sf"/>
</dbReference>
<dbReference type="PANTHER" id="PTHR31793">
    <property type="entry name" value="4-HYDROXYBENZOYL-COA THIOESTERASE FAMILY MEMBER"/>
    <property type="match status" value="1"/>
</dbReference>
<dbReference type="CDD" id="cd00586">
    <property type="entry name" value="4HBT"/>
    <property type="match status" value="1"/>
</dbReference>
<sequence>MRELLEGFPVVIELPVVWGEMDAFQHVNNVVYFRYFETARIAYFLEMNYMKIMEETGIGPILAATQCRYRFPLTYPDTISVGARVPALQEDRFTMEYRIVSHRHKRIAAEGDALVVSYDYRKNAKTALPERVRHHILRVEGRER</sequence>
<accession>A0A1W1XP61</accession>
<dbReference type="RefSeq" id="WP_084058132.1">
    <property type="nucleotide sequence ID" value="NZ_FWXF01000014.1"/>
</dbReference>
<evidence type="ECO:0000313" key="4">
    <source>
        <dbReference type="Proteomes" id="UP000192783"/>
    </source>
</evidence>
<dbReference type="SUPFAM" id="SSF54637">
    <property type="entry name" value="Thioesterase/thiol ester dehydrase-isomerase"/>
    <property type="match status" value="1"/>
</dbReference>
<dbReference type="EMBL" id="FWXF01000014">
    <property type="protein sequence ID" value="SMC25654.1"/>
    <property type="molecule type" value="Genomic_DNA"/>
</dbReference>
<dbReference type="Pfam" id="PF13279">
    <property type="entry name" value="4HBT_2"/>
    <property type="match status" value="1"/>
</dbReference>
<dbReference type="GO" id="GO:0047617">
    <property type="term" value="F:fatty acyl-CoA hydrolase activity"/>
    <property type="evidence" value="ECO:0007669"/>
    <property type="project" value="TreeGrafter"/>
</dbReference>
<evidence type="ECO:0000256" key="2">
    <source>
        <dbReference type="ARBA" id="ARBA00022801"/>
    </source>
</evidence>
<evidence type="ECO:0000256" key="1">
    <source>
        <dbReference type="ARBA" id="ARBA00005953"/>
    </source>
</evidence>
<keyword evidence="4" id="KW-1185">Reference proteome</keyword>
<proteinExistence type="inferred from homology"/>
<dbReference type="PANTHER" id="PTHR31793:SF27">
    <property type="entry name" value="NOVEL THIOESTERASE SUPERFAMILY DOMAIN AND SAPOSIN A-TYPE DOMAIN CONTAINING PROTEIN (0610012H03RIK)"/>
    <property type="match status" value="1"/>
</dbReference>
<name>A0A1W1XP61_9BACT</name>
<comment type="similarity">
    <text evidence="1">Belongs to the 4-hydroxybenzoyl-CoA thioesterase family.</text>
</comment>
<reference evidence="3 4" key="1">
    <citation type="submission" date="2017-04" db="EMBL/GenBank/DDBJ databases">
        <authorList>
            <person name="Afonso C.L."/>
            <person name="Miller P.J."/>
            <person name="Scott M.A."/>
            <person name="Spackman E."/>
            <person name="Goraichik I."/>
            <person name="Dimitrov K.M."/>
            <person name="Suarez D.L."/>
            <person name="Swayne D.E."/>
        </authorList>
    </citation>
    <scope>NUCLEOTIDE SEQUENCE [LARGE SCALE GENOMIC DNA]</scope>
    <source>
        <strain evidence="3 4">DSM 13146</strain>
    </source>
</reference>
<dbReference type="Gene3D" id="3.10.129.10">
    <property type="entry name" value="Hotdog Thioesterase"/>
    <property type="match status" value="1"/>
</dbReference>
<evidence type="ECO:0000313" key="3">
    <source>
        <dbReference type="EMBL" id="SMC25654.1"/>
    </source>
</evidence>
<gene>
    <name evidence="3" type="ORF">SAMN02746041_02405</name>
</gene>
<organism evidence="3 4">
    <name type="scientific">Desulfacinum hydrothermale DSM 13146</name>
    <dbReference type="NCBI Taxonomy" id="1121390"/>
    <lineage>
        <taxon>Bacteria</taxon>
        <taxon>Pseudomonadati</taxon>
        <taxon>Thermodesulfobacteriota</taxon>
        <taxon>Syntrophobacteria</taxon>
        <taxon>Syntrophobacterales</taxon>
        <taxon>Syntrophobacteraceae</taxon>
        <taxon>Desulfacinum</taxon>
    </lineage>
</organism>
<dbReference type="InterPro" id="IPR050563">
    <property type="entry name" value="4-hydroxybenzoyl-CoA_TE"/>
</dbReference>
<dbReference type="OrthoDB" id="9799036at2"/>
<dbReference type="AlphaFoldDB" id="A0A1W1XP61"/>
<keyword evidence="2 3" id="KW-0378">Hydrolase</keyword>